<dbReference type="SUPFAM" id="SSF47923">
    <property type="entry name" value="Ypt/Rab-GAP domain of gyp1p"/>
    <property type="match status" value="1"/>
</dbReference>
<organism evidence="2 3">
    <name type="scientific">Wuchereria bancrofti</name>
    <dbReference type="NCBI Taxonomy" id="6293"/>
    <lineage>
        <taxon>Eukaryota</taxon>
        <taxon>Metazoa</taxon>
        <taxon>Ecdysozoa</taxon>
        <taxon>Nematoda</taxon>
        <taxon>Chromadorea</taxon>
        <taxon>Rhabditida</taxon>
        <taxon>Spirurina</taxon>
        <taxon>Spiruromorpha</taxon>
        <taxon>Filarioidea</taxon>
        <taxon>Onchocercidae</taxon>
        <taxon>Wuchereria</taxon>
    </lineage>
</organism>
<evidence type="ECO:0000313" key="2">
    <source>
        <dbReference type="EMBL" id="EJW70738.1"/>
    </source>
</evidence>
<dbReference type="GO" id="GO:0031267">
    <property type="term" value="F:small GTPase binding"/>
    <property type="evidence" value="ECO:0007669"/>
    <property type="project" value="TreeGrafter"/>
</dbReference>
<evidence type="ECO:0000259" key="1">
    <source>
        <dbReference type="Pfam" id="PF00566"/>
    </source>
</evidence>
<accession>J9DM84</accession>
<dbReference type="InterPro" id="IPR050302">
    <property type="entry name" value="Rab_GAP_TBC_domain"/>
</dbReference>
<reference evidence="3" key="1">
    <citation type="submission" date="2012-08" db="EMBL/GenBank/DDBJ databases">
        <title>The Genome Sequence of Wuchereria bancrofti.</title>
        <authorList>
            <person name="Nutman T.B."/>
            <person name="Fink D.L."/>
            <person name="Russ C."/>
            <person name="Young S."/>
            <person name="Zeng Q."/>
            <person name="Koehrsen M."/>
            <person name="Alvarado L."/>
            <person name="Berlin A."/>
            <person name="Chapman S.B."/>
            <person name="Chen Z."/>
            <person name="Freedman E."/>
            <person name="Gellesch M."/>
            <person name="Goldberg J."/>
            <person name="Griggs A."/>
            <person name="Gujja S."/>
            <person name="Heilman E.R."/>
            <person name="Heiman D."/>
            <person name="Hepburn T."/>
            <person name="Howarth C."/>
            <person name="Jen D."/>
            <person name="Larson L."/>
            <person name="Lewis B."/>
            <person name="Mehta T."/>
            <person name="Park D."/>
            <person name="Pearson M."/>
            <person name="Roberts A."/>
            <person name="Saif S."/>
            <person name="Shea T."/>
            <person name="Shenoy N."/>
            <person name="Sisk P."/>
            <person name="Stolte C."/>
            <person name="Sykes S."/>
            <person name="Walk T."/>
            <person name="White J."/>
            <person name="Yandava C."/>
            <person name="Haas B."/>
            <person name="Henn M.R."/>
            <person name="Nusbaum C."/>
            <person name="Birren B."/>
        </authorList>
    </citation>
    <scope>NUCLEOTIDE SEQUENCE [LARGE SCALE GENOMIC DNA]</scope>
    <source>
        <strain evidence="3">NA</strain>
    </source>
</reference>
<gene>
    <name evidence="2" type="ORF">WUBG_18354</name>
</gene>
<feature type="non-terminal residue" evidence="2">
    <location>
        <position position="1"/>
    </location>
</feature>
<dbReference type="PANTHER" id="PTHR47219:SF20">
    <property type="entry name" value="TBC1 DOMAIN FAMILY MEMBER 2B"/>
    <property type="match status" value="1"/>
</dbReference>
<dbReference type="Gene3D" id="1.10.472.80">
    <property type="entry name" value="Ypt/Rab-GAP domain of gyp1p, domain 3"/>
    <property type="match status" value="1"/>
</dbReference>
<dbReference type="PANTHER" id="PTHR47219">
    <property type="entry name" value="RAB GTPASE-ACTIVATING PROTEIN 1-LIKE"/>
    <property type="match status" value="1"/>
</dbReference>
<dbReference type="Pfam" id="PF00566">
    <property type="entry name" value="RabGAP-TBC"/>
    <property type="match status" value="1"/>
</dbReference>
<dbReference type="InterPro" id="IPR035969">
    <property type="entry name" value="Rab-GAP_TBC_sf"/>
</dbReference>
<evidence type="ECO:0000313" key="3">
    <source>
        <dbReference type="Proteomes" id="UP000004810"/>
    </source>
</evidence>
<dbReference type="Proteomes" id="UP000004810">
    <property type="component" value="Unassembled WGS sequence"/>
</dbReference>
<sequence length="60" mass="7032">TMIRIWDCFLLDGTKVLFRFALAILSIHEKEVLQRNDTISVIKILKASVRLTYDYEGLFN</sequence>
<protein>
    <recommendedName>
        <fullName evidence="1">Rab-GAP TBC domain-containing protein</fullName>
    </recommendedName>
</protein>
<comment type="caution">
    <text evidence="2">The sequence shown here is derived from an EMBL/GenBank/DDBJ whole genome shotgun (WGS) entry which is preliminary data.</text>
</comment>
<name>J9DM84_WUCBA</name>
<feature type="domain" description="Rab-GAP TBC" evidence="1">
    <location>
        <begin position="1"/>
        <end position="33"/>
    </location>
</feature>
<dbReference type="GO" id="GO:0005096">
    <property type="term" value="F:GTPase activator activity"/>
    <property type="evidence" value="ECO:0007669"/>
    <property type="project" value="TreeGrafter"/>
</dbReference>
<proteinExistence type="predicted"/>
<dbReference type="InterPro" id="IPR000195">
    <property type="entry name" value="Rab-GAP-TBC_dom"/>
</dbReference>
<dbReference type="EMBL" id="ADBV01020736">
    <property type="protein sequence ID" value="EJW70738.1"/>
    <property type="molecule type" value="Genomic_DNA"/>
</dbReference>
<feature type="non-terminal residue" evidence="2">
    <location>
        <position position="60"/>
    </location>
</feature>
<dbReference type="AlphaFoldDB" id="J9DM84"/>